<evidence type="ECO:0000256" key="5">
    <source>
        <dbReference type="ARBA" id="ARBA00023136"/>
    </source>
</evidence>
<feature type="transmembrane region" description="Helical" evidence="6">
    <location>
        <begin position="244"/>
        <end position="267"/>
    </location>
</feature>
<dbReference type="InterPro" id="IPR051598">
    <property type="entry name" value="TSUP/Inactive_protease-like"/>
</dbReference>
<comment type="caution">
    <text evidence="7">The sequence shown here is derived from an EMBL/GenBank/DDBJ whole genome shotgun (WGS) entry which is preliminary data.</text>
</comment>
<comment type="similarity">
    <text evidence="2 6">Belongs to the 4-toluene sulfonate uptake permease (TSUP) (TC 2.A.102) family.</text>
</comment>
<dbReference type="PANTHER" id="PTHR43701:SF2">
    <property type="entry name" value="MEMBRANE TRANSPORTER PROTEIN YJNA-RELATED"/>
    <property type="match status" value="1"/>
</dbReference>
<feature type="transmembrane region" description="Helical" evidence="6">
    <location>
        <begin position="115"/>
        <end position="134"/>
    </location>
</feature>
<evidence type="ECO:0000313" key="7">
    <source>
        <dbReference type="EMBL" id="MBD9355268.1"/>
    </source>
</evidence>
<dbReference type="Proteomes" id="UP000652176">
    <property type="component" value="Unassembled WGS sequence"/>
</dbReference>
<accession>A0ABR9CZ65</accession>
<feature type="transmembrane region" description="Helical" evidence="6">
    <location>
        <begin position="43"/>
        <end position="71"/>
    </location>
</feature>
<feature type="transmembrane region" description="Helical" evidence="6">
    <location>
        <begin position="83"/>
        <end position="103"/>
    </location>
</feature>
<dbReference type="EMBL" id="JACXSS010000001">
    <property type="protein sequence ID" value="MBD9355268.1"/>
    <property type="molecule type" value="Genomic_DNA"/>
</dbReference>
<evidence type="ECO:0000256" key="6">
    <source>
        <dbReference type="RuleBase" id="RU363041"/>
    </source>
</evidence>
<sequence length="271" mass="28159">MEDTMLNTEAKHPKPYSAFTGGAAIGTLGGLIGLGGAEFRLPLLIGLFGFGALEAVILNKAMSLIVVASALPFRTADVPLRELAAHADVIVTLLSGSLIGAWHGASWASQLQSKSLYRIIALALLGIAAALLSAHDASTATAWLIGWQQTVVGCIAGYGIGIVAALLGVAGGELLIPTIVLLFGVDIKIAGSLSLVISLPTMLAGFGRYSRHQSFSVLAQQKVFIAQMSLGSIAGAFFGSELLFYVSVNMLLPILAAILLISAFKIWRNAT</sequence>
<feature type="transmembrane region" description="Helical" evidence="6">
    <location>
        <begin position="189"/>
        <end position="209"/>
    </location>
</feature>
<comment type="subcellular location">
    <subcellularLocation>
        <location evidence="6">Cell membrane</location>
        <topology evidence="6">Multi-pass membrane protein</topology>
    </subcellularLocation>
    <subcellularLocation>
        <location evidence="1">Membrane</location>
        <topology evidence="1">Multi-pass membrane protein</topology>
    </subcellularLocation>
</comment>
<organism evidence="7 8">
    <name type="scientific">Methylomonas albis</name>
    <dbReference type="NCBI Taxonomy" id="1854563"/>
    <lineage>
        <taxon>Bacteria</taxon>
        <taxon>Pseudomonadati</taxon>
        <taxon>Pseudomonadota</taxon>
        <taxon>Gammaproteobacteria</taxon>
        <taxon>Methylococcales</taxon>
        <taxon>Methylococcaceae</taxon>
        <taxon>Methylomonas</taxon>
    </lineage>
</organism>
<gene>
    <name evidence="7" type="ORF">IE877_05150</name>
</gene>
<name>A0ABR9CZ65_9GAMM</name>
<proteinExistence type="inferred from homology"/>
<reference evidence="7 8" key="1">
    <citation type="submission" date="2020-09" db="EMBL/GenBank/DDBJ databases">
        <title>Methylomonas albis sp. nov. and Methylomonas fluvii sp. nov.: Two cold-adapted methanotrophs from the River Elbe and an amended description of Methylovulum psychrotolerans strain Eb1.</title>
        <authorList>
            <person name="Bussmann I.K."/>
            <person name="Klings K.-W."/>
            <person name="Warnstedt J."/>
            <person name="Hoppert M."/>
            <person name="Saborowski A."/>
            <person name="Horn F."/>
            <person name="Liebner S."/>
        </authorList>
    </citation>
    <scope>NUCLEOTIDE SEQUENCE [LARGE SCALE GENOMIC DNA]</scope>
    <source>
        <strain evidence="7 8">EbA</strain>
    </source>
</reference>
<feature type="transmembrane region" description="Helical" evidence="6">
    <location>
        <begin position="155"/>
        <end position="183"/>
    </location>
</feature>
<feature type="transmembrane region" description="Helical" evidence="6">
    <location>
        <begin position="16"/>
        <end position="37"/>
    </location>
</feature>
<keyword evidence="6" id="KW-1003">Cell membrane</keyword>
<dbReference type="Pfam" id="PF01925">
    <property type="entry name" value="TauE"/>
    <property type="match status" value="1"/>
</dbReference>
<keyword evidence="3 6" id="KW-0812">Transmembrane</keyword>
<keyword evidence="4 6" id="KW-1133">Transmembrane helix</keyword>
<dbReference type="PANTHER" id="PTHR43701">
    <property type="entry name" value="MEMBRANE TRANSPORTER PROTEIN MJ0441-RELATED"/>
    <property type="match status" value="1"/>
</dbReference>
<evidence type="ECO:0000256" key="3">
    <source>
        <dbReference type="ARBA" id="ARBA00022692"/>
    </source>
</evidence>
<protein>
    <recommendedName>
        <fullName evidence="6">Probable membrane transporter protein</fullName>
    </recommendedName>
</protein>
<keyword evidence="8" id="KW-1185">Reference proteome</keyword>
<evidence type="ECO:0000313" key="8">
    <source>
        <dbReference type="Proteomes" id="UP000652176"/>
    </source>
</evidence>
<keyword evidence="5 6" id="KW-0472">Membrane</keyword>
<evidence type="ECO:0000256" key="1">
    <source>
        <dbReference type="ARBA" id="ARBA00004141"/>
    </source>
</evidence>
<evidence type="ECO:0000256" key="2">
    <source>
        <dbReference type="ARBA" id="ARBA00009142"/>
    </source>
</evidence>
<dbReference type="InterPro" id="IPR002781">
    <property type="entry name" value="TM_pro_TauE-like"/>
</dbReference>
<evidence type="ECO:0000256" key="4">
    <source>
        <dbReference type="ARBA" id="ARBA00022989"/>
    </source>
</evidence>